<accession>A0A6C0IH60</accession>
<proteinExistence type="predicted"/>
<organism evidence="1">
    <name type="scientific">viral metagenome</name>
    <dbReference type="NCBI Taxonomy" id="1070528"/>
    <lineage>
        <taxon>unclassified sequences</taxon>
        <taxon>metagenomes</taxon>
        <taxon>organismal metagenomes</taxon>
    </lineage>
</organism>
<name>A0A6C0IH60_9ZZZZ</name>
<reference evidence="1" key="1">
    <citation type="journal article" date="2020" name="Nature">
        <title>Giant virus diversity and host interactions through global metagenomics.</title>
        <authorList>
            <person name="Schulz F."/>
            <person name="Roux S."/>
            <person name="Paez-Espino D."/>
            <person name="Jungbluth S."/>
            <person name="Walsh D.A."/>
            <person name="Denef V.J."/>
            <person name="McMahon K.D."/>
            <person name="Konstantinidis K.T."/>
            <person name="Eloe-Fadrosh E.A."/>
            <person name="Kyrpides N.C."/>
            <person name="Woyke T."/>
        </authorList>
    </citation>
    <scope>NUCLEOTIDE SEQUENCE</scope>
    <source>
        <strain evidence="1">GVMAG-M-3300023184-88</strain>
    </source>
</reference>
<evidence type="ECO:0008006" key="2">
    <source>
        <dbReference type="Google" id="ProtNLM"/>
    </source>
</evidence>
<sequence>MSYLLQHLTFLEQRMRTIRHLPSAFEYYAAKQMTLFHKIPFYVYQDISPVQKQRFGFPLQDKGVDLADEHFTHIAQVKYYGHGKMIHYGALSTFLGTPILVGKRNLPMTLIRTRHSVLHPELQNIVDRRDITDFKLCSTEFLGEIL</sequence>
<dbReference type="AlphaFoldDB" id="A0A6C0IH60"/>
<evidence type="ECO:0000313" key="1">
    <source>
        <dbReference type="EMBL" id="QHT92292.1"/>
    </source>
</evidence>
<dbReference type="EMBL" id="MN740182">
    <property type="protein sequence ID" value="QHT92292.1"/>
    <property type="molecule type" value="Genomic_DNA"/>
</dbReference>
<protein>
    <recommendedName>
        <fullName evidence="2">Restriction endonuclease</fullName>
    </recommendedName>
</protein>